<evidence type="ECO:0000313" key="2">
    <source>
        <dbReference type="EMBL" id="AJA52485.1"/>
    </source>
</evidence>
<protein>
    <recommendedName>
        <fullName evidence="6">Cysteine-rich VLP domain-containing protein</fullName>
    </recommendedName>
</protein>
<dbReference type="KEGG" id="cpae:CPAST_c24270"/>
<dbReference type="PATRIC" id="fig|1262449.7.peg.2445"/>
<evidence type="ECO:0000313" key="4">
    <source>
        <dbReference type="Proteomes" id="UP000028042"/>
    </source>
</evidence>
<keyword evidence="5" id="KW-1185">Reference proteome</keyword>
<dbReference type="EMBL" id="JPGY02000001">
    <property type="protein sequence ID" value="KRU11505.1"/>
    <property type="molecule type" value="Genomic_DNA"/>
</dbReference>
<reference evidence="3 4" key="3">
    <citation type="journal article" name="Genome Announc.">
        <title>Improved Draft Genome Sequence of Clostridium pasteurianum Strain ATCC 6013 (DSM 525) Using a Hybrid Next-Generation Sequencing Approach.</title>
        <authorList>
            <person name="Pyne M.E."/>
            <person name="Utturkar S."/>
            <person name="Brown S.D."/>
            <person name="Moo-Young M."/>
            <person name="Chung D.A."/>
            <person name="Chou C.P."/>
        </authorList>
    </citation>
    <scope>NUCLEOTIDE SEQUENCE [LARGE SCALE GENOMIC DNA]</scope>
    <source>
        <strain evidence="3 4">ATCC 6013</strain>
    </source>
</reference>
<reference evidence="3" key="2">
    <citation type="submission" date="2015-10" db="EMBL/GenBank/DDBJ databases">
        <title>Improved Draft Genome Sequence of Clostridium pasteurianum Strain ATCC 6013 (DSM 525) Using a Hybrid Next-Generation Sequencing Approach.</title>
        <authorList>
            <person name="Pyne M.E."/>
            <person name="Utturkar S.M."/>
            <person name="Brown S.D."/>
            <person name="Moo-Young M."/>
            <person name="Chung D.A."/>
            <person name="Chou P.C."/>
        </authorList>
    </citation>
    <scope>NUCLEOTIDE SEQUENCE</scope>
    <source>
        <strain evidence="3">ATCC 6013</strain>
    </source>
</reference>
<evidence type="ECO:0000256" key="1">
    <source>
        <dbReference type="SAM" id="MobiDB-lite"/>
    </source>
</evidence>
<accession>A0A0H3J5L3</accession>
<evidence type="ECO:0000313" key="5">
    <source>
        <dbReference type="Proteomes" id="UP000030905"/>
    </source>
</evidence>
<dbReference type="Proteomes" id="UP000028042">
    <property type="component" value="Unassembled WGS sequence"/>
</dbReference>
<dbReference type="Proteomes" id="UP000030905">
    <property type="component" value="Chromosome"/>
</dbReference>
<proteinExistence type="predicted"/>
<name>A0A0H3J5L3_CLOPA</name>
<gene>
    <name evidence="2" type="ORF">CLPA_c24270</name>
    <name evidence="3" type="ORF">CP6013_00752</name>
</gene>
<reference evidence="2 5" key="1">
    <citation type="journal article" date="2015" name="Genome Announc.">
        <title>Complete Genome Sequence of the Nitrogen-Fixing and Solvent-Producing Clostridium pasteurianum DSM 525.</title>
        <authorList>
            <person name="Poehlein A."/>
            <person name="Grosse-Honebrink A."/>
            <person name="Zhang Y."/>
            <person name="Minton N.P."/>
            <person name="Daniel R."/>
        </authorList>
    </citation>
    <scope>NUCLEOTIDE SEQUENCE [LARGE SCALE GENOMIC DNA]</scope>
    <source>
        <strain evidence="2">DSM 525</strain>
        <strain evidence="5">DSM 525 / ATCC 6013</strain>
    </source>
</reference>
<organism evidence="2 5">
    <name type="scientific">Clostridium pasteurianum DSM 525 = ATCC 6013</name>
    <dbReference type="NCBI Taxonomy" id="1262449"/>
    <lineage>
        <taxon>Bacteria</taxon>
        <taxon>Bacillati</taxon>
        <taxon>Bacillota</taxon>
        <taxon>Clostridia</taxon>
        <taxon>Eubacteriales</taxon>
        <taxon>Clostridiaceae</taxon>
        <taxon>Clostridium</taxon>
    </lineage>
</organism>
<sequence length="118" mass="13509">MIILIMNHGLKAGGLINDMKNINKFKRLIIKDCANHFIEQGSINHYCCMIDGVCLFFENKENERCGYFEEGVLPLDGVLERGYYTEIDVKPIKEQGDKPKPRIKCKNCGKNIQANSNR</sequence>
<dbReference type="AlphaFoldDB" id="A0A0H3J5L3"/>
<feature type="region of interest" description="Disordered" evidence="1">
    <location>
        <begin position="94"/>
        <end position="118"/>
    </location>
</feature>
<evidence type="ECO:0008006" key="6">
    <source>
        <dbReference type="Google" id="ProtNLM"/>
    </source>
</evidence>
<evidence type="ECO:0000313" key="3">
    <source>
        <dbReference type="EMBL" id="KRU11505.1"/>
    </source>
</evidence>
<dbReference type="KEGG" id="cpat:CLPA_c24270"/>
<dbReference type="EMBL" id="CP009268">
    <property type="protein sequence ID" value="AJA52485.1"/>
    <property type="molecule type" value="Genomic_DNA"/>
</dbReference>